<name>A0AAV9SBC3_9TELE</name>
<dbReference type="EMBL" id="JAHHUM010000616">
    <property type="protein sequence ID" value="KAK5618517.1"/>
    <property type="molecule type" value="Genomic_DNA"/>
</dbReference>
<comment type="caution">
    <text evidence="1">The sequence shown here is derived from an EMBL/GenBank/DDBJ whole genome shotgun (WGS) entry which is preliminary data.</text>
</comment>
<keyword evidence="2" id="KW-1185">Reference proteome</keyword>
<gene>
    <name evidence="1" type="ORF">CRENBAI_017119</name>
</gene>
<organism evidence="1 2">
    <name type="scientific">Crenichthys baileyi</name>
    <name type="common">White River springfish</name>
    <dbReference type="NCBI Taxonomy" id="28760"/>
    <lineage>
        <taxon>Eukaryota</taxon>
        <taxon>Metazoa</taxon>
        <taxon>Chordata</taxon>
        <taxon>Craniata</taxon>
        <taxon>Vertebrata</taxon>
        <taxon>Euteleostomi</taxon>
        <taxon>Actinopterygii</taxon>
        <taxon>Neopterygii</taxon>
        <taxon>Teleostei</taxon>
        <taxon>Neoteleostei</taxon>
        <taxon>Acanthomorphata</taxon>
        <taxon>Ovalentaria</taxon>
        <taxon>Atherinomorphae</taxon>
        <taxon>Cyprinodontiformes</taxon>
        <taxon>Goodeidae</taxon>
        <taxon>Crenichthys</taxon>
    </lineage>
</organism>
<protein>
    <submittedName>
        <fullName evidence="1">Uncharacterized protein</fullName>
    </submittedName>
</protein>
<dbReference type="Proteomes" id="UP001311232">
    <property type="component" value="Unassembled WGS sequence"/>
</dbReference>
<dbReference type="AlphaFoldDB" id="A0AAV9SBC3"/>
<proteinExistence type="predicted"/>
<evidence type="ECO:0000313" key="1">
    <source>
        <dbReference type="EMBL" id="KAK5618517.1"/>
    </source>
</evidence>
<reference evidence="1 2" key="1">
    <citation type="submission" date="2021-06" db="EMBL/GenBank/DDBJ databases">
        <authorList>
            <person name="Palmer J.M."/>
        </authorList>
    </citation>
    <scope>NUCLEOTIDE SEQUENCE [LARGE SCALE GENOMIC DNA]</scope>
    <source>
        <strain evidence="1 2">MEX-2019</strain>
        <tissue evidence="1">Muscle</tissue>
    </source>
</reference>
<evidence type="ECO:0000313" key="2">
    <source>
        <dbReference type="Proteomes" id="UP001311232"/>
    </source>
</evidence>
<sequence length="135" mass="14927">MLSIDFCPLCHDYVLLYNLIARETKEFLSMLVELGRDSSLPLNTLLCVVLCRGCWTLSSMDSSLAQVFFSATVTGVLSSVSTNELALLASLSVLMGRVAFRVVILYQVNPSRQAAGIKHFCLRIVNKSNSTCHDY</sequence>
<accession>A0AAV9SBC3</accession>